<feature type="region of interest" description="Disordered" evidence="1">
    <location>
        <begin position="62"/>
        <end position="154"/>
    </location>
</feature>
<sequence length="531" mass="58711">MQPIFKGNTGQMIDAGQRVIRDLNAGNATYGSMIDEVTGVGLEMLPPQYSVPAKTALKLIKAKDNQNQTQRTQTQTSSKTKSNGKQSKSGKGKGSGSGRPEYNSSQPTPQPGRSNSSFGRVDKGSRVNLSSAMDQSTYKIPSKIQKETSEEQNSKTWLQMIAITPASMYDVDNNPQITVALDSIYYKNRSSVIDKTRGGTGSTAINLTKANWLNYIKHVTSGVAMLSEYYSIRTMNPYGDETNTCLSSMKDALNSASDCMIAAYRLDTLISELCIPPYILTYYQWLFQTYKKSPVTGGVQQRFMSTPMLKDYYEDDKTFARVTSEMDAVSDFILDNEYFATITSLMTQMTDYDWIMLDRSKVGGCEVEYDYHANAILDNSPIRFLTDAGTVQVNINKFLGLAADDNTMLSAFPMDKLNVPISVTSALLLSFGTSETFCGFPFFKVGNNDLGDINANGYIVVNDTSKDVGVALNSCNSPERQINDTNWLINDGRTDATFLPRGMNTQQYALNYVSLSDATQEFLLDAFGVQR</sequence>
<evidence type="ECO:0000256" key="1">
    <source>
        <dbReference type="SAM" id="MobiDB-lite"/>
    </source>
</evidence>
<feature type="compositionally biased region" description="Basic and acidic residues" evidence="1">
    <location>
        <begin position="144"/>
        <end position="153"/>
    </location>
</feature>
<feature type="compositionally biased region" description="Polar residues" evidence="1">
    <location>
        <begin position="102"/>
        <end position="118"/>
    </location>
</feature>
<dbReference type="AlphaFoldDB" id="A0A2V0RCT9"/>
<evidence type="ECO:0008006" key="3">
    <source>
        <dbReference type="Google" id="ProtNLM"/>
    </source>
</evidence>
<comment type="caution">
    <text evidence="2">The sequence shown here is derived from an EMBL/GenBank/DDBJ whole genome shotgun (WGS) entry which is preliminary data.</text>
</comment>
<evidence type="ECO:0000313" key="2">
    <source>
        <dbReference type="EMBL" id="GBH22927.1"/>
    </source>
</evidence>
<feature type="compositionally biased region" description="Polar residues" evidence="1">
    <location>
        <begin position="127"/>
        <end position="139"/>
    </location>
</feature>
<accession>A0A2V0RCT9</accession>
<organism evidence="2">
    <name type="scientific">viral metagenome</name>
    <dbReference type="NCBI Taxonomy" id="1070528"/>
    <lineage>
        <taxon>unclassified sequences</taxon>
        <taxon>metagenomes</taxon>
        <taxon>organismal metagenomes</taxon>
    </lineage>
</organism>
<name>A0A2V0RCT9_9ZZZZ</name>
<feature type="compositionally biased region" description="Low complexity" evidence="1">
    <location>
        <begin position="66"/>
        <end position="89"/>
    </location>
</feature>
<dbReference type="EMBL" id="BDQE01000182">
    <property type="protein sequence ID" value="GBH22927.1"/>
    <property type="molecule type" value="Genomic_RNA"/>
</dbReference>
<protein>
    <recommendedName>
        <fullName evidence="3">Capsid protein</fullName>
    </recommendedName>
</protein>
<proteinExistence type="predicted"/>
<reference evidence="2" key="1">
    <citation type="submission" date="2017-04" db="EMBL/GenBank/DDBJ databases">
        <title>Unveiling RNA virosphere associated with marine microorganisms.</title>
        <authorList>
            <person name="Urayama S."/>
            <person name="Takaki Y."/>
            <person name="Nishi S."/>
            <person name="Yoshida Y."/>
            <person name="Deguchi S."/>
            <person name="Takai K."/>
            <person name="Nunoura T."/>
        </authorList>
    </citation>
    <scope>NUCLEOTIDE SEQUENCE</scope>
</reference>